<dbReference type="GeneID" id="92042868"/>
<feature type="region of interest" description="Disordered" evidence="1">
    <location>
        <begin position="27"/>
        <end position="74"/>
    </location>
</feature>
<dbReference type="Proteomes" id="UP001433268">
    <property type="component" value="Unassembled WGS sequence"/>
</dbReference>
<protein>
    <submittedName>
        <fullName evidence="2">Uncharacterized protein</fullName>
    </submittedName>
</protein>
<organism evidence="2 3">
    <name type="scientific">Apiospora hydei</name>
    <dbReference type="NCBI Taxonomy" id="1337664"/>
    <lineage>
        <taxon>Eukaryota</taxon>
        <taxon>Fungi</taxon>
        <taxon>Dikarya</taxon>
        <taxon>Ascomycota</taxon>
        <taxon>Pezizomycotina</taxon>
        <taxon>Sordariomycetes</taxon>
        <taxon>Xylariomycetidae</taxon>
        <taxon>Amphisphaeriales</taxon>
        <taxon>Apiosporaceae</taxon>
        <taxon>Apiospora</taxon>
    </lineage>
</organism>
<reference evidence="2 3" key="1">
    <citation type="submission" date="2023-01" db="EMBL/GenBank/DDBJ databases">
        <title>Analysis of 21 Apiospora genomes using comparative genomics revels a genus with tremendous synthesis potential of carbohydrate active enzymes and secondary metabolites.</title>
        <authorList>
            <person name="Sorensen T."/>
        </authorList>
    </citation>
    <scope>NUCLEOTIDE SEQUENCE [LARGE SCALE GENOMIC DNA]</scope>
    <source>
        <strain evidence="2 3">CBS 114990</strain>
    </source>
</reference>
<evidence type="ECO:0000256" key="1">
    <source>
        <dbReference type="SAM" id="MobiDB-lite"/>
    </source>
</evidence>
<gene>
    <name evidence="2" type="ORF">PG997_005493</name>
</gene>
<comment type="caution">
    <text evidence="2">The sequence shown here is derived from an EMBL/GenBank/DDBJ whole genome shotgun (WGS) entry which is preliminary data.</text>
</comment>
<accession>A0ABR1WL63</accession>
<keyword evidence="3" id="KW-1185">Reference proteome</keyword>
<proteinExistence type="predicted"/>
<evidence type="ECO:0000313" key="3">
    <source>
        <dbReference type="Proteomes" id="UP001433268"/>
    </source>
</evidence>
<dbReference type="EMBL" id="JAQQWN010000005">
    <property type="protein sequence ID" value="KAK8084222.1"/>
    <property type="molecule type" value="Genomic_DNA"/>
</dbReference>
<evidence type="ECO:0000313" key="2">
    <source>
        <dbReference type="EMBL" id="KAK8084222.1"/>
    </source>
</evidence>
<dbReference type="RefSeq" id="XP_066668731.1">
    <property type="nucleotide sequence ID" value="XM_066809808.1"/>
</dbReference>
<name>A0ABR1WL63_9PEZI</name>
<sequence length="85" mass="9424">MRSGVLLCLGDGREISKYLSPLLKRRTVDRGSSRDAWLSRPPSLSSIQQKPRDAPSRGYFGGGAEGGGEEEEEEKDILVLVWYGR</sequence>